<feature type="transmembrane region" description="Helical" evidence="11">
    <location>
        <begin position="353"/>
        <end position="374"/>
    </location>
</feature>
<feature type="transmembrane region" description="Helical" evidence="11">
    <location>
        <begin position="664"/>
        <end position="683"/>
    </location>
</feature>
<dbReference type="PANTHER" id="PTHR11654">
    <property type="entry name" value="OLIGOPEPTIDE TRANSPORTER-RELATED"/>
    <property type="match status" value="1"/>
</dbReference>
<dbReference type="InterPro" id="IPR000109">
    <property type="entry name" value="POT_fam"/>
</dbReference>
<evidence type="ECO:0000313" key="12">
    <source>
        <dbReference type="EMBL" id="OXA55937.1"/>
    </source>
</evidence>
<keyword evidence="8 11" id="KW-0472">Membrane</keyword>
<feature type="transmembrane region" description="Helical" evidence="11">
    <location>
        <begin position="271"/>
        <end position="289"/>
    </location>
</feature>
<feature type="transmembrane region" description="Helical" evidence="11">
    <location>
        <begin position="58"/>
        <end position="78"/>
    </location>
</feature>
<dbReference type="GO" id="GO:0015031">
    <property type="term" value="P:protein transport"/>
    <property type="evidence" value="ECO:0007669"/>
    <property type="project" value="UniProtKB-KW"/>
</dbReference>
<accession>A0A226EFP8</accession>
<dbReference type="EMBL" id="LNIX01000004">
    <property type="protein sequence ID" value="OXA55937.1"/>
    <property type="molecule type" value="Genomic_DNA"/>
</dbReference>
<feature type="transmembrane region" description="Helical" evidence="11">
    <location>
        <begin position="87"/>
        <end position="106"/>
    </location>
</feature>
<evidence type="ECO:0000313" key="13">
    <source>
        <dbReference type="Proteomes" id="UP000198287"/>
    </source>
</evidence>
<evidence type="ECO:0000256" key="10">
    <source>
        <dbReference type="SAM" id="MobiDB-lite"/>
    </source>
</evidence>
<evidence type="ECO:0000256" key="4">
    <source>
        <dbReference type="ARBA" id="ARBA00022692"/>
    </source>
</evidence>
<feature type="transmembrane region" description="Helical" evidence="11">
    <location>
        <begin position="637"/>
        <end position="657"/>
    </location>
</feature>
<evidence type="ECO:0000256" key="7">
    <source>
        <dbReference type="ARBA" id="ARBA00022989"/>
    </source>
</evidence>
<organism evidence="12 13">
    <name type="scientific">Folsomia candida</name>
    <name type="common">Springtail</name>
    <dbReference type="NCBI Taxonomy" id="158441"/>
    <lineage>
        <taxon>Eukaryota</taxon>
        <taxon>Metazoa</taxon>
        <taxon>Ecdysozoa</taxon>
        <taxon>Arthropoda</taxon>
        <taxon>Hexapoda</taxon>
        <taxon>Collembola</taxon>
        <taxon>Entomobryomorpha</taxon>
        <taxon>Isotomoidea</taxon>
        <taxon>Isotomidae</taxon>
        <taxon>Proisotominae</taxon>
        <taxon>Folsomia</taxon>
    </lineage>
</organism>
<keyword evidence="7 11" id="KW-1133">Transmembrane helix</keyword>
<proteinExistence type="inferred from homology"/>
<evidence type="ECO:0000256" key="3">
    <source>
        <dbReference type="ARBA" id="ARBA00022448"/>
    </source>
</evidence>
<feature type="region of interest" description="Disordered" evidence="10">
    <location>
        <begin position="702"/>
        <end position="724"/>
    </location>
</feature>
<feature type="transmembrane region" description="Helical" evidence="11">
    <location>
        <begin position="20"/>
        <end position="46"/>
    </location>
</feature>
<dbReference type="GO" id="GO:0016020">
    <property type="term" value="C:membrane"/>
    <property type="evidence" value="ECO:0007669"/>
    <property type="project" value="UniProtKB-SubCell"/>
</dbReference>
<feature type="transmembrane region" description="Helical" evidence="11">
    <location>
        <begin position="596"/>
        <end position="617"/>
    </location>
</feature>
<evidence type="ECO:0000256" key="5">
    <source>
        <dbReference type="ARBA" id="ARBA00022856"/>
    </source>
</evidence>
<keyword evidence="6" id="KW-0653">Protein transport</keyword>
<dbReference type="GO" id="GO:0022857">
    <property type="term" value="F:transmembrane transporter activity"/>
    <property type="evidence" value="ECO:0007669"/>
    <property type="project" value="InterPro"/>
</dbReference>
<sequence>MSGDKDLEGTAKKLPYPKAVFFIIICEFCERFCYYGMRTILTLYFVQVLKWSDNQATVVYHAWVMVSYFTPLIGAMLADSLLGKFQTILYLGIVYCAGCVVLALAATPPLNFPVIAISLVGLALISLGTGGIKPCVSAFGADQFKLPEQEVYVASYFAIFYAAINSGSLVSTVLTPILREDVKCFDDDHCYSLAFAIPGGLMIFALIVFVVGRPGYIVNKPEGNVVVQVLGAIKHSLSRRGSEVKAGRARDHWLDYAEDKYGKRFIAEAKVLMKVLFLYIPVPFFWALFDQQGSRWTLQATRMDGDTWGWVIKPDQLQVLNPALVLIFIPIFDRGIYPLLSKFGVLKKPLQRLVMGGIFAGVAFVVSGLVELSLENTYATILKKGESNFHMVNGLPDCPLHMTLDANRKVVIPPNQMEIFEAINARDYPNVKFETFSGEGTCRRTRVHTEPVLTGESEVAKSFMMLWHGDDLKFHHVLDEDDMEKAKSGNPRIRVIYDPANIKENTTVQGFTEKQSFHFELNRLGWTSFGEVEPTKYDFYMSNAENPTGFQLDSLDLKLGAVYLMSVVRNEDKFGESKESYDIVMHQITKANDVHMLLLIPQYIIMTMGEIMFSITIMDFSYAEGPPSMKSVMQSTWLLTVAFGNLIVIIIAEAQIFDKQWKEFFLFAGLMFADMLIFSYMAYKYVPADRFWLRDDEEKEKDEVKALEDEKDEGKENSALEHED</sequence>
<keyword evidence="4 11" id="KW-0812">Transmembrane</keyword>
<evidence type="ECO:0000256" key="1">
    <source>
        <dbReference type="ARBA" id="ARBA00004141"/>
    </source>
</evidence>
<evidence type="ECO:0000256" key="9">
    <source>
        <dbReference type="ARBA" id="ARBA00078114"/>
    </source>
</evidence>
<keyword evidence="5" id="KW-0571">Peptide transport</keyword>
<dbReference type="Pfam" id="PF00854">
    <property type="entry name" value="PTR2"/>
    <property type="match status" value="2"/>
</dbReference>
<name>A0A226EFP8_FOLCA</name>
<reference evidence="12 13" key="1">
    <citation type="submission" date="2015-12" db="EMBL/GenBank/DDBJ databases">
        <title>The genome of Folsomia candida.</title>
        <authorList>
            <person name="Faddeeva A."/>
            <person name="Derks M.F."/>
            <person name="Anvar Y."/>
            <person name="Smit S."/>
            <person name="Van Straalen N."/>
            <person name="Roelofs D."/>
        </authorList>
    </citation>
    <scope>NUCLEOTIDE SEQUENCE [LARGE SCALE GENOMIC DNA]</scope>
    <source>
        <strain evidence="12 13">VU population</strain>
        <tissue evidence="12">Whole body</tissue>
    </source>
</reference>
<dbReference type="GO" id="GO:0006857">
    <property type="term" value="P:oligopeptide transport"/>
    <property type="evidence" value="ECO:0007669"/>
    <property type="project" value="InterPro"/>
</dbReference>
<feature type="transmembrane region" description="Helical" evidence="11">
    <location>
        <begin position="112"/>
        <end position="132"/>
    </location>
</feature>
<dbReference type="Gene3D" id="1.20.1250.20">
    <property type="entry name" value="MFS general substrate transporter like domains"/>
    <property type="match status" value="2"/>
</dbReference>
<dbReference type="AlphaFoldDB" id="A0A226EFP8"/>
<evidence type="ECO:0000256" key="8">
    <source>
        <dbReference type="ARBA" id="ARBA00023136"/>
    </source>
</evidence>
<keyword evidence="3" id="KW-0813">Transport</keyword>
<dbReference type="OMA" id="SITIMDF"/>
<evidence type="ECO:0000256" key="2">
    <source>
        <dbReference type="ARBA" id="ARBA00005982"/>
    </source>
</evidence>
<keyword evidence="13" id="KW-1185">Reference proteome</keyword>
<protein>
    <recommendedName>
        <fullName evidence="9">Oligopeptide transporter 1</fullName>
    </recommendedName>
</protein>
<dbReference type="SUPFAM" id="SSF103473">
    <property type="entry name" value="MFS general substrate transporter"/>
    <property type="match status" value="1"/>
</dbReference>
<dbReference type="PROSITE" id="PS01022">
    <property type="entry name" value="PTR2_1"/>
    <property type="match status" value="1"/>
</dbReference>
<gene>
    <name evidence="12" type="ORF">Fcan01_10004</name>
</gene>
<dbReference type="CDD" id="cd17347">
    <property type="entry name" value="MFS_SLC15A1_2_like"/>
    <property type="match status" value="1"/>
</dbReference>
<dbReference type="OrthoDB" id="8904098at2759"/>
<comment type="caution">
    <text evidence="12">The sequence shown here is derived from an EMBL/GenBank/DDBJ whole genome shotgun (WGS) entry which is preliminary data.</text>
</comment>
<dbReference type="FunFam" id="1.20.1250.20:FF:000049">
    <property type="entry name" value="Solute carrier family 15 member 2"/>
    <property type="match status" value="1"/>
</dbReference>
<evidence type="ECO:0000256" key="6">
    <source>
        <dbReference type="ARBA" id="ARBA00022927"/>
    </source>
</evidence>
<feature type="transmembrane region" description="Helical" evidence="11">
    <location>
        <begin position="191"/>
        <end position="211"/>
    </location>
</feature>
<dbReference type="Proteomes" id="UP000198287">
    <property type="component" value="Unassembled WGS sequence"/>
</dbReference>
<dbReference type="InterPro" id="IPR036259">
    <property type="entry name" value="MFS_trans_sf"/>
</dbReference>
<feature type="transmembrane region" description="Helical" evidence="11">
    <location>
        <begin position="153"/>
        <end position="179"/>
    </location>
</feature>
<comment type="subcellular location">
    <subcellularLocation>
        <location evidence="1">Membrane</location>
        <topology evidence="1">Multi-pass membrane protein</topology>
    </subcellularLocation>
</comment>
<dbReference type="InterPro" id="IPR018456">
    <property type="entry name" value="PTR2_symporter_CS"/>
</dbReference>
<evidence type="ECO:0000256" key="11">
    <source>
        <dbReference type="SAM" id="Phobius"/>
    </source>
</evidence>
<comment type="similarity">
    <text evidence="2">Belongs to the major facilitator superfamily. Proton-dependent oligopeptide transporter (POT/PTR) (TC 2.A.17) family.</text>
</comment>